<evidence type="ECO:0000259" key="1">
    <source>
        <dbReference type="Pfam" id="PF06094"/>
    </source>
</evidence>
<organism evidence="2 3">
    <name type="scientific">Meridianimarinicoccus marinus</name>
    <dbReference type="NCBI Taxonomy" id="3231483"/>
    <lineage>
        <taxon>Bacteria</taxon>
        <taxon>Pseudomonadati</taxon>
        <taxon>Pseudomonadota</taxon>
        <taxon>Alphaproteobacteria</taxon>
        <taxon>Rhodobacterales</taxon>
        <taxon>Paracoccaceae</taxon>
        <taxon>Meridianimarinicoccus</taxon>
    </lineage>
</organism>
<keyword evidence="3" id="KW-1185">Reference proteome</keyword>
<feature type="domain" description="Gamma-glutamylcyclotransferase AIG2-like" evidence="1">
    <location>
        <begin position="7"/>
        <end position="104"/>
    </location>
</feature>
<evidence type="ECO:0000313" key="2">
    <source>
        <dbReference type="EMBL" id="MEV8466186.1"/>
    </source>
</evidence>
<evidence type="ECO:0000313" key="3">
    <source>
        <dbReference type="Proteomes" id="UP001553161"/>
    </source>
</evidence>
<reference evidence="2 3" key="1">
    <citation type="submission" date="2024-07" db="EMBL/GenBank/DDBJ databases">
        <authorList>
            <person name="Kang M."/>
        </authorList>
    </citation>
    <scope>NUCLEOTIDE SEQUENCE [LARGE SCALE GENOMIC DNA]</scope>
    <source>
        <strain evidence="2 3">DFM31</strain>
    </source>
</reference>
<gene>
    <name evidence="2" type="ORF">AB0T83_05220</name>
</gene>
<comment type="caution">
    <text evidence="2">The sequence shown here is derived from an EMBL/GenBank/DDBJ whole genome shotgun (WGS) entry which is preliminary data.</text>
</comment>
<dbReference type="InterPro" id="IPR009288">
    <property type="entry name" value="AIG2-like_dom"/>
</dbReference>
<name>A0ABV3L3R5_9RHOB</name>
<dbReference type="CDD" id="cd06661">
    <property type="entry name" value="GGCT_like"/>
    <property type="match status" value="1"/>
</dbReference>
<dbReference type="RefSeq" id="WP_366191994.1">
    <property type="nucleotide sequence ID" value="NZ_JBFBVU010000004.1"/>
</dbReference>
<protein>
    <submittedName>
        <fullName evidence="2">Gamma-glutamylcyclotransferase family protein</fullName>
    </submittedName>
</protein>
<dbReference type="Gene3D" id="3.10.490.10">
    <property type="entry name" value="Gamma-glutamyl cyclotransferase-like"/>
    <property type="match status" value="1"/>
</dbReference>
<accession>A0ABV3L3R5</accession>
<sequence>MHQQYFFGYGSLVNQRTHSYPEGRPARLKGWRRMWCHTEASDQVFLSAHPVTGGTIDGLIAQVPGQDWHALDHRETGYLRQPVTDQLDHDHPAQPHVQVYAIPRDRHLSETGGHILLSYLDVVVQGFLQTYGPDGVAGFFDSTDGWDRVVLDDRAAPRYPRHQQLTPSETALVNGYLDRLPVRVRRTD</sequence>
<dbReference type="Pfam" id="PF06094">
    <property type="entry name" value="GGACT"/>
    <property type="match status" value="1"/>
</dbReference>
<proteinExistence type="predicted"/>
<dbReference type="Proteomes" id="UP001553161">
    <property type="component" value="Unassembled WGS sequence"/>
</dbReference>
<dbReference type="SUPFAM" id="SSF110857">
    <property type="entry name" value="Gamma-glutamyl cyclotransferase-like"/>
    <property type="match status" value="1"/>
</dbReference>
<dbReference type="EMBL" id="JBFBVU010000004">
    <property type="protein sequence ID" value="MEV8466186.1"/>
    <property type="molecule type" value="Genomic_DNA"/>
</dbReference>
<dbReference type="InterPro" id="IPR013024">
    <property type="entry name" value="GGCT-like"/>
</dbReference>
<dbReference type="InterPro" id="IPR036568">
    <property type="entry name" value="GGCT-like_sf"/>
</dbReference>